<feature type="domain" description="Exonuclease" evidence="5">
    <location>
        <begin position="5"/>
        <end position="182"/>
    </location>
</feature>
<keyword evidence="2" id="KW-0378">Hydrolase</keyword>
<dbReference type="AlphaFoldDB" id="A0AA41X7J1"/>
<comment type="caution">
    <text evidence="6">The sequence shown here is derived from an EMBL/GenBank/DDBJ whole genome shotgun (WGS) entry which is preliminary data.</text>
</comment>
<dbReference type="InterPro" id="IPR036397">
    <property type="entry name" value="RNaseH_sf"/>
</dbReference>
<dbReference type="GO" id="GO:0003676">
    <property type="term" value="F:nucleic acid binding"/>
    <property type="evidence" value="ECO:0007669"/>
    <property type="project" value="InterPro"/>
</dbReference>
<dbReference type="Pfam" id="PF00929">
    <property type="entry name" value="RNase_T"/>
    <property type="match status" value="1"/>
</dbReference>
<dbReference type="GO" id="GO:0000175">
    <property type="term" value="F:3'-5'-RNA exonuclease activity"/>
    <property type="evidence" value="ECO:0007669"/>
    <property type="project" value="InterPro"/>
</dbReference>
<keyword evidence="4" id="KW-0175">Coiled coil</keyword>
<sequence>MEAEHYIVFDLERNFRPYQSDFPAEIVDMGAVKIDPQTMEIVDTFSAFVKPTAPLSKHTTKLTGIEKQDVKQAPRFRQVLAAFRSFIGSSYILVTWGKEDYEFLKEDCTRHGLDCPDMSKERRFDLQQFVFRAYEELFPNQPSLRLAVEQFGLEWQGEQHRALADAENTANIFLKAAAERDLKHAYRRSTDVVFIVEGALSEKGKRKLMRWIIKEMKKRKADHLTWKSFLRSKTWANAMEQHEFDEAAIAQLEANFAEALQNVKKLQQAKAKAQTAATPAP</sequence>
<keyword evidence="3 6" id="KW-0269">Exonuclease</keyword>
<dbReference type="Gene3D" id="3.30.420.10">
    <property type="entry name" value="Ribonuclease H-like superfamily/Ribonuclease H"/>
    <property type="match status" value="1"/>
</dbReference>
<accession>A0AA41X7J1</accession>
<dbReference type="PANTHER" id="PTHR23044">
    <property type="entry name" value="3'-5' EXONUCLEASE ERI1-RELATED"/>
    <property type="match status" value="1"/>
</dbReference>
<evidence type="ECO:0000256" key="4">
    <source>
        <dbReference type="SAM" id="Coils"/>
    </source>
</evidence>
<dbReference type="PANTHER" id="PTHR23044:SF61">
    <property type="entry name" value="3'-5' EXORIBONUCLEASE 1-RELATED"/>
    <property type="match status" value="1"/>
</dbReference>
<evidence type="ECO:0000256" key="2">
    <source>
        <dbReference type="ARBA" id="ARBA00022801"/>
    </source>
</evidence>
<dbReference type="InterPro" id="IPR051274">
    <property type="entry name" value="3-5_Exoribonuclease"/>
</dbReference>
<dbReference type="SMART" id="SM00479">
    <property type="entry name" value="EXOIII"/>
    <property type="match status" value="1"/>
</dbReference>
<organism evidence="6 7">
    <name type="scientific">Ectobacillus ponti</name>
    <dbReference type="NCBI Taxonomy" id="2961894"/>
    <lineage>
        <taxon>Bacteria</taxon>
        <taxon>Bacillati</taxon>
        <taxon>Bacillota</taxon>
        <taxon>Bacilli</taxon>
        <taxon>Bacillales</taxon>
        <taxon>Bacillaceae</taxon>
        <taxon>Ectobacillus</taxon>
    </lineage>
</organism>
<keyword evidence="1" id="KW-0540">Nuclease</keyword>
<proteinExistence type="predicted"/>
<keyword evidence="7" id="KW-1185">Reference proteome</keyword>
<dbReference type="RefSeq" id="WP_254760292.1">
    <property type="nucleotide sequence ID" value="NZ_JANCLT010000011.1"/>
</dbReference>
<gene>
    <name evidence="6" type="ORF">NK662_17760</name>
</gene>
<dbReference type="CDD" id="cd06133">
    <property type="entry name" value="ERI-1_3'hExo_like"/>
    <property type="match status" value="1"/>
</dbReference>
<evidence type="ECO:0000259" key="5">
    <source>
        <dbReference type="SMART" id="SM00479"/>
    </source>
</evidence>
<dbReference type="InterPro" id="IPR047201">
    <property type="entry name" value="ERI-1_3'hExo-like"/>
</dbReference>
<dbReference type="InterPro" id="IPR012337">
    <property type="entry name" value="RNaseH-like_sf"/>
</dbReference>
<feature type="coiled-coil region" evidence="4">
    <location>
        <begin position="242"/>
        <end position="276"/>
    </location>
</feature>
<protein>
    <submittedName>
        <fullName evidence="6">Exonuclease</fullName>
    </submittedName>
</protein>
<evidence type="ECO:0000313" key="7">
    <source>
        <dbReference type="Proteomes" id="UP001156102"/>
    </source>
</evidence>
<evidence type="ECO:0000256" key="3">
    <source>
        <dbReference type="ARBA" id="ARBA00022839"/>
    </source>
</evidence>
<name>A0AA41X7J1_9BACI</name>
<dbReference type="SUPFAM" id="SSF53098">
    <property type="entry name" value="Ribonuclease H-like"/>
    <property type="match status" value="1"/>
</dbReference>
<dbReference type="EMBL" id="JANCLT010000011">
    <property type="protein sequence ID" value="MCP8970371.1"/>
    <property type="molecule type" value="Genomic_DNA"/>
</dbReference>
<evidence type="ECO:0000256" key="1">
    <source>
        <dbReference type="ARBA" id="ARBA00022722"/>
    </source>
</evidence>
<dbReference type="InterPro" id="IPR013520">
    <property type="entry name" value="Ribonucl_H"/>
</dbReference>
<dbReference type="Proteomes" id="UP001156102">
    <property type="component" value="Unassembled WGS sequence"/>
</dbReference>
<reference evidence="6" key="1">
    <citation type="submission" date="2022-07" db="EMBL/GenBank/DDBJ databases">
        <authorList>
            <person name="Li W.-J."/>
            <person name="Deng Q.-Q."/>
        </authorList>
    </citation>
    <scope>NUCLEOTIDE SEQUENCE</scope>
    <source>
        <strain evidence="6">SYSU M60031</strain>
    </source>
</reference>
<evidence type="ECO:0000313" key="6">
    <source>
        <dbReference type="EMBL" id="MCP8970371.1"/>
    </source>
</evidence>
<dbReference type="NCBIfam" id="NF005226">
    <property type="entry name" value="PRK06722.1"/>
    <property type="match status" value="1"/>
</dbReference>